<name>A0A6G0ZJI1_APHCR</name>
<evidence type="ECO:0000313" key="1">
    <source>
        <dbReference type="EMBL" id="KAF0771427.1"/>
    </source>
</evidence>
<dbReference type="EMBL" id="VUJU01000297">
    <property type="protein sequence ID" value="KAF0771427.1"/>
    <property type="molecule type" value="Genomic_DNA"/>
</dbReference>
<sequence length="166" mass="19989">MLMFHDSERSEMLQFQTMGVVSDVKVNILGALYRLKVNIFQQFSKKSRKTKKKNDGKREFLRKTSFRPNRFFFGCNSKTNHCKYLKFSPNVYVSVIYIQLNFQKNLTFFDVDKKILDDQKVPYDSNFYEICRKRDNLQAIKIQTTFFTNHWKLYPRPTNHLRSETI</sequence>
<comment type="caution">
    <text evidence="1">The sequence shown here is derived from an EMBL/GenBank/DDBJ whole genome shotgun (WGS) entry which is preliminary data.</text>
</comment>
<gene>
    <name evidence="1" type="ORF">FWK35_00000820</name>
</gene>
<proteinExistence type="predicted"/>
<organism evidence="1 2">
    <name type="scientific">Aphis craccivora</name>
    <name type="common">Cowpea aphid</name>
    <dbReference type="NCBI Taxonomy" id="307492"/>
    <lineage>
        <taxon>Eukaryota</taxon>
        <taxon>Metazoa</taxon>
        <taxon>Ecdysozoa</taxon>
        <taxon>Arthropoda</taxon>
        <taxon>Hexapoda</taxon>
        <taxon>Insecta</taxon>
        <taxon>Pterygota</taxon>
        <taxon>Neoptera</taxon>
        <taxon>Paraneoptera</taxon>
        <taxon>Hemiptera</taxon>
        <taxon>Sternorrhyncha</taxon>
        <taxon>Aphidomorpha</taxon>
        <taxon>Aphidoidea</taxon>
        <taxon>Aphididae</taxon>
        <taxon>Aphidini</taxon>
        <taxon>Aphis</taxon>
        <taxon>Aphis</taxon>
    </lineage>
</organism>
<dbReference type="AlphaFoldDB" id="A0A6G0ZJI1"/>
<evidence type="ECO:0000313" key="2">
    <source>
        <dbReference type="Proteomes" id="UP000478052"/>
    </source>
</evidence>
<reference evidence="1 2" key="1">
    <citation type="submission" date="2019-08" db="EMBL/GenBank/DDBJ databases">
        <title>Whole genome of Aphis craccivora.</title>
        <authorList>
            <person name="Voronova N.V."/>
            <person name="Shulinski R.S."/>
            <person name="Bandarenka Y.V."/>
            <person name="Zhorov D.G."/>
            <person name="Warner D."/>
        </authorList>
    </citation>
    <scope>NUCLEOTIDE SEQUENCE [LARGE SCALE GENOMIC DNA]</scope>
    <source>
        <strain evidence="1">180601</strain>
        <tissue evidence="1">Whole Body</tissue>
    </source>
</reference>
<accession>A0A6G0ZJI1</accession>
<protein>
    <submittedName>
        <fullName evidence="1">Uncharacterized protein</fullName>
    </submittedName>
</protein>
<keyword evidence="2" id="KW-1185">Reference proteome</keyword>
<dbReference type="Proteomes" id="UP000478052">
    <property type="component" value="Unassembled WGS sequence"/>
</dbReference>